<dbReference type="InterPro" id="IPR013830">
    <property type="entry name" value="SGNH_hydro"/>
</dbReference>
<dbReference type="SUPFAM" id="SSF52266">
    <property type="entry name" value="SGNH hydrolase"/>
    <property type="match status" value="1"/>
</dbReference>
<name>A0A5M6D0I8_9BACT</name>
<sequence>MVRCCCNISRLTETPSLLFGLTFMHPLSRRFSGDRRATMWTSLRHTTVRIVFSLIVLWTVPLPSVVAAPAVSLGDGDRVVLIGDGLIEQEQYFGWVEVMMTTAFPSADVTFRNLGWNADTPAGQSRFGLSLVQAGREEPDEGWRQLQRQIELTRPTVAVFGYGMANALEIAAQAPEQRAAGLQTFEANFQRLIDATRGISPDCRFVFLSPIRPVGDALVSQNVIDQVTGIVSGLSERAGGVFVDLRQVATEPELRKDPIHLNAAGYRALATAIEEQAGLKDGRWQDDDQTEPLRQAILEKNRLWFHRSRPANMAYVFGFRKHEQGQNAAEIPQFDALIVKQEQRIASLRGLDPSEVPSPQPRLESKFAEFTPQTTPEFVVGDGLEVTLWAENPLLNKPIHMNFDAQGRLWVASSEAYPMIEVGQGLPDKVLVLEDSDGDGTADQSTVFADSLLIPTGIAPGDGGVYVAQSTDLLFLQDTDGDGQADRRERVLSGFGTEDTHHNLHTLVFGPDGRLYMNQSVYTRTDTETPHGVVRLKAGGGFRFDTQSKHMEVFFRGLWNPWGHQFDALGNSFMTDGAGFEGIAYVFPGATFNPTPGARRTLDLISPGSYPKFCGAEIIRSESFPEAWQGSFVTCDFRANRVTRFSLQESGSGFVASQEDDLLRTSESTFRPIDVKLGPDGALYIADWSNPIINHGEVDFRDPRRDRWHGRIWRVTTKGRPSQRPLDLTKQSTDELFAHLISDDRYRIAHARRLLIERSEQTAARLSDLWSLCETPQQHIQALRLSAAVGASQNDWLDQLLSGDDGNARAAATRVLAHWSNPGDPSATIDRAAAMMRLEKLVVDDNPRTRLEAVRAFATLGGLDAARQSLQALNRPLDRFIEHALFLMVDQNADALIANLQDPVWGEANQRKPLEFVLLSVQPEKAKQFLGQYLAEHEISRDGSGPWIELIAKAGGPEELAVLYRQTFAGNFDPQTTVRALQAMAEAATARRVRPDVAGKPGEDLKPLLSSDDPRQRAAAVQLCGAWKVRWLVPQLAEIAGTASNDTDIRTKAIASLRACGGDAAIEHLTRLATTADSRDIQVAAVEALAAADPGRAVQPFYHVLADVESEQQALTLWRAMLSAKNGESLLIDGLPGDAVTQVAARAGVRAAREGGRDAPALVEALMPKTGLTMTAAEWTPERALELRQLVTAKGDAERGELVYRRTQLQCVTCHAIGGVGGKVGPDMTSLGASAPIDYIIESLFDPNAKIKENYHSVVVLTESGQVFSGIESGSTDTEIVLRDASNQLVRIPEADVLEVKQGQSLMPAALLDRISQQDQLDLIRFLTQLGKPGPYDASRQNVARVLEVLAGTHRIEQQGNQAIISGERTEGWKPLQARVSGKIDRETLRQLTAQPRNIALVNLYLRTKIQAGSETQATFDVDNLQRGTLWIDGKEVGSIGEPVPVPAGEHTLLLQIDARDLPESIAIRSDDVTFTSK</sequence>
<dbReference type="EMBL" id="VWOX01000011">
    <property type="protein sequence ID" value="KAA5541008.1"/>
    <property type="molecule type" value="Genomic_DNA"/>
</dbReference>
<keyword evidence="8" id="KW-1185">Reference proteome</keyword>
<dbReference type="GO" id="GO:0009055">
    <property type="term" value="F:electron transfer activity"/>
    <property type="evidence" value="ECO:0007669"/>
    <property type="project" value="InterPro"/>
</dbReference>
<dbReference type="Gene3D" id="2.120.10.30">
    <property type="entry name" value="TolB, C-terminal domain"/>
    <property type="match status" value="1"/>
</dbReference>
<evidence type="ECO:0000259" key="6">
    <source>
        <dbReference type="PROSITE" id="PS51007"/>
    </source>
</evidence>
<dbReference type="InterPro" id="IPR036909">
    <property type="entry name" value="Cyt_c-like_dom_sf"/>
</dbReference>
<dbReference type="InterPro" id="IPR011989">
    <property type="entry name" value="ARM-like"/>
</dbReference>
<accession>A0A5M6D0I8</accession>
<organism evidence="7 8">
    <name type="scientific">Roseiconus nitratireducens</name>
    <dbReference type="NCBI Taxonomy" id="2605748"/>
    <lineage>
        <taxon>Bacteria</taxon>
        <taxon>Pseudomonadati</taxon>
        <taxon>Planctomycetota</taxon>
        <taxon>Planctomycetia</taxon>
        <taxon>Pirellulales</taxon>
        <taxon>Pirellulaceae</taxon>
        <taxon>Roseiconus</taxon>
    </lineage>
</organism>
<comment type="caution">
    <text evidence="7">The sequence shown here is derived from an EMBL/GenBank/DDBJ whole genome shotgun (WGS) entry which is preliminary data.</text>
</comment>
<dbReference type="InterPro" id="IPR016024">
    <property type="entry name" value="ARM-type_fold"/>
</dbReference>
<evidence type="ECO:0000256" key="4">
    <source>
        <dbReference type="PROSITE-ProRule" id="PRU00433"/>
    </source>
</evidence>
<dbReference type="InterPro" id="IPR011042">
    <property type="entry name" value="6-blade_b-propeller_TolB-like"/>
</dbReference>
<dbReference type="InterPro" id="IPR013428">
    <property type="entry name" value="Membrane-bound_put_N"/>
</dbReference>
<dbReference type="SUPFAM" id="SSF48371">
    <property type="entry name" value="ARM repeat"/>
    <property type="match status" value="1"/>
</dbReference>
<protein>
    <submittedName>
        <fullName evidence="7">Sorbosone dehydrogenase</fullName>
    </submittedName>
</protein>
<dbReference type="InterPro" id="IPR009056">
    <property type="entry name" value="Cyt_c-like_dom"/>
</dbReference>
<evidence type="ECO:0000256" key="5">
    <source>
        <dbReference type="SAM" id="MobiDB-lite"/>
    </source>
</evidence>
<evidence type="ECO:0000313" key="7">
    <source>
        <dbReference type="EMBL" id="KAA5541008.1"/>
    </source>
</evidence>
<dbReference type="Proteomes" id="UP000324479">
    <property type="component" value="Unassembled WGS sequence"/>
</dbReference>
<dbReference type="SUPFAM" id="SSF50952">
    <property type="entry name" value="Soluble quinoprotein glucose dehydrogenase"/>
    <property type="match status" value="1"/>
</dbReference>
<dbReference type="Pfam" id="PF13472">
    <property type="entry name" value="Lipase_GDSL_2"/>
    <property type="match status" value="1"/>
</dbReference>
<dbReference type="InterPro" id="IPR011041">
    <property type="entry name" value="Quinoprot_gluc/sorb_DH_b-prop"/>
</dbReference>
<dbReference type="NCBIfam" id="TIGR02603">
    <property type="entry name" value="CxxCH_TIGR02603"/>
    <property type="match status" value="1"/>
</dbReference>
<feature type="region of interest" description="Disordered" evidence="5">
    <location>
        <begin position="992"/>
        <end position="1011"/>
    </location>
</feature>
<dbReference type="Pfam" id="PF23500">
    <property type="entry name" value="DUF7133"/>
    <property type="match status" value="1"/>
</dbReference>
<dbReference type="GO" id="GO:0046872">
    <property type="term" value="F:metal ion binding"/>
    <property type="evidence" value="ECO:0007669"/>
    <property type="project" value="UniProtKB-KW"/>
</dbReference>
<dbReference type="InterPro" id="IPR055557">
    <property type="entry name" value="DUF7133"/>
</dbReference>
<feature type="domain" description="Cytochrome c" evidence="6">
    <location>
        <begin position="1195"/>
        <end position="1331"/>
    </location>
</feature>
<dbReference type="Pfam" id="PF13646">
    <property type="entry name" value="HEAT_2"/>
    <property type="match status" value="1"/>
</dbReference>
<dbReference type="Gene3D" id="1.10.760.10">
    <property type="entry name" value="Cytochrome c-like domain"/>
    <property type="match status" value="1"/>
</dbReference>
<dbReference type="SUPFAM" id="SSF46626">
    <property type="entry name" value="Cytochrome c"/>
    <property type="match status" value="1"/>
</dbReference>
<keyword evidence="1 4" id="KW-0349">Heme</keyword>
<dbReference type="GO" id="GO:0020037">
    <property type="term" value="F:heme binding"/>
    <property type="evidence" value="ECO:0007669"/>
    <property type="project" value="InterPro"/>
</dbReference>
<dbReference type="PANTHER" id="PTHR33546">
    <property type="entry name" value="LARGE, MULTIFUNCTIONAL SECRETED PROTEIN-RELATED"/>
    <property type="match status" value="1"/>
</dbReference>
<dbReference type="InterPro" id="IPR013427">
    <property type="entry name" value="Haem-bd_dom_put"/>
</dbReference>
<evidence type="ECO:0000313" key="8">
    <source>
        <dbReference type="Proteomes" id="UP000324479"/>
    </source>
</evidence>
<reference evidence="7 8" key="1">
    <citation type="submission" date="2019-08" db="EMBL/GenBank/DDBJ databases">
        <authorList>
            <person name="Dhanesh K."/>
            <person name="Kumar G."/>
            <person name="Sasikala C."/>
            <person name="Venkata Ramana C."/>
        </authorList>
    </citation>
    <scope>NUCLEOTIDE SEQUENCE [LARGE SCALE GENOMIC DNA]</scope>
    <source>
        <strain evidence="7 8">JC645</strain>
    </source>
</reference>
<dbReference type="InterPro" id="IPR036514">
    <property type="entry name" value="SGNH_hydro_sf"/>
</dbReference>
<evidence type="ECO:0000256" key="2">
    <source>
        <dbReference type="ARBA" id="ARBA00022723"/>
    </source>
</evidence>
<keyword evidence="2 4" id="KW-0479">Metal-binding</keyword>
<feature type="compositionally biased region" description="Basic and acidic residues" evidence="5">
    <location>
        <begin position="993"/>
        <end position="1011"/>
    </location>
</feature>
<gene>
    <name evidence="7" type="ORF">FYK55_19100</name>
</gene>
<dbReference type="Gene3D" id="1.25.10.10">
    <property type="entry name" value="Leucine-rich Repeat Variant"/>
    <property type="match status" value="2"/>
</dbReference>
<dbReference type="PANTHER" id="PTHR33546:SF1">
    <property type="entry name" value="LARGE, MULTIFUNCTIONAL SECRETED PROTEIN"/>
    <property type="match status" value="1"/>
</dbReference>
<dbReference type="Gene3D" id="3.40.50.1110">
    <property type="entry name" value="SGNH hydrolase"/>
    <property type="match status" value="1"/>
</dbReference>
<evidence type="ECO:0000256" key="3">
    <source>
        <dbReference type="ARBA" id="ARBA00023004"/>
    </source>
</evidence>
<dbReference type="NCBIfam" id="TIGR02604">
    <property type="entry name" value="Piru_Ver_Nterm"/>
    <property type="match status" value="1"/>
</dbReference>
<proteinExistence type="predicted"/>
<dbReference type="GO" id="GO:0016788">
    <property type="term" value="F:hydrolase activity, acting on ester bonds"/>
    <property type="evidence" value="ECO:0007669"/>
    <property type="project" value="UniProtKB-ARBA"/>
</dbReference>
<dbReference type="PROSITE" id="PS51007">
    <property type="entry name" value="CYTC"/>
    <property type="match status" value="1"/>
</dbReference>
<evidence type="ECO:0000256" key="1">
    <source>
        <dbReference type="ARBA" id="ARBA00022617"/>
    </source>
</evidence>
<keyword evidence="3 4" id="KW-0408">Iron</keyword>